<sequence>KVYTTEVVVEEQEFAESKSEQGRGNQGAMGAPDADGFQNIPDGIEEELPFH</sequence>
<comment type="caution">
    <text evidence="2">The sequence shown here is derived from an EMBL/GenBank/DDBJ whole genome shotgun (WGS) entry which is preliminary data.</text>
</comment>
<evidence type="ECO:0000313" key="2">
    <source>
        <dbReference type="EMBL" id="RHG76700.1"/>
    </source>
</evidence>
<evidence type="ECO:0000256" key="1">
    <source>
        <dbReference type="SAM" id="MobiDB-lite"/>
    </source>
</evidence>
<proteinExistence type="predicted"/>
<dbReference type="EMBL" id="QRIS01000102">
    <property type="protein sequence ID" value="RHG76700.1"/>
    <property type="molecule type" value="Genomic_DNA"/>
</dbReference>
<dbReference type="GO" id="GO:0003677">
    <property type="term" value="F:DNA binding"/>
    <property type="evidence" value="ECO:0007669"/>
    <property type="project" value="UniProtKB-KW"/>
</dbReference>
<organism evidence="2 3">
    <name type="scientific">Mediterraneibacter gnavus</name>
    <name type="common">Ruminococcus gnavus</name>
    <dbReference type="NCBI Taxonomy" id="33038"/>
    <lineage>
        <taxon>Bacteria</taxon>
        <taxon>Bacillati</taxon>
        <taxon>Bacillota</taxon>
        <taxon>Clostridia</taxon>
        <taxon>Lachnospirales</taxon>
        <taxon>Lachnospiraceae</taxon>
        <taxon>Mediterraneibacter</taxon>
    </lineage>
</organism>
<reference evidence="2 3" key="1">
    <citation type="submission" date="2018-08" db="EMBL/GenBank/DDBJ databases">
        <title>A genome reference for cultivated species of the human gut microbiota.</title>
        <authorList>
            <person name="Zou Y."/>
            <person name="Xue W."/>
            <person name="Luo G."/>
        </authorList>
    </citation>
    <scope>NUCLEOTIDE SEQUENCE [LARGE SCALE GENOMIC DNA]</scope>
    <source>
        <strain evidence="2 3">AM21-18</strain>
    </source>
</reference>
<feature type="non-terminal residue" evidence="2">
    <location>
        <position position="1"/>
    </location>
</feature>
<gene>
    <name evidence="2" type="ORF">DW243_18915</name>
</gene>
<keyword evidence="2" id="KW-0238">DNA-binding</keyword>
<protein>
    <submittedName>
        <fullName evidence="2">Single-stranded DNA-binding protein</fullName>
    </submittedName>
</protein>
<evidence type="ECO:0000313" key="3">
    <source>
        <dbReference type="Proteomes" id="UP000283981"/>
    </source>
</evidence>
<dbReference type="Proteomes" id="UP000283981">
    <property type="component" value="Unassembled WGS sequence"/>
</dbReference>
<dbReference type="AlphaFoldDB" id="A0A414UQE6"/>
<feature type="region of interest" description="Disordered" evidence="1">
    <location>
        <begin position="12"/>
        <end position="51"/>
    </location>
</feature>
<accession>A0A414UQE6</accession>
<name>A0A414UQE6_MEDGN</name>